<dbReference type="Pfam" id="PF00467">
    <property type="entry name" value="KOW"/>
    <property type="match status" value="1"/>
</dbReference>
<dbReference type="FunCoup" id="A0A067QVN4">
    <property type="interactions" value="1084"/>
</dbReference>
<dbReference type="InterPro" id="IPR039660">
    <property type="entry name" value="Ribosomal_eL14"/>
</dbReference>
<dbReference type="InterPro" id="IPR005824">
    <property type="entry name" value="KOW"/>
</dbReference>
<dbReference type="GO" id="GO:0006412">
    <property type="term" value="P:translation"/>
    <property type="evidence" value="ECO:0007669"/>
    <property type="project" value="InterPro"/>
</dbReference>
<evidence type="ECO:0000256" key="6">
    <source>
        <dbReference type="SAM" id="MobiDB-lite"/>
    </source>
</evidence>
<evidence type="ECO:0000256" key="2">
    <source>
        <dbReference type="ARBA" id="ARBA00022980"/>
    </source>
</evidence>
<dbReference type="OrthoDB" id="1875589at2759"/>
<dbReference type="PANTHER" id="PTHR11127:SF2">
    <property type="entry name" value="LARGE RIBOSOMAL SUBUNIT PROTEIN EL14"/>
    <property type="match status" value="1"/>
</dbReference>
<dbReference type="SUPFAM" id="SSF50104">
    <property type="entry name" value="Translation proteins SH3-like domain"/>
    <property type="match status" value="1"/>
</dbReference>
<dbReference type="Proteomes" id="UP000027135">
    <property type="component" value="Unassembled WGS sequence"/>
</dbReference>
<dbReference type="GO" id="GO:0022625">
    <property type="term" value="C:cytosolic large ribosomal subunit"/>
    <property type="evidence" value="ECO:0007669"/>
    <property type="project" value="TreeGrafter"/>
</dbReference>
<gene>
    <name evidence="9" type="ORF">L798_10562</name>
</gene>
<evidence type="ECO:0000259" key="7">
    <source>
        <dbReference type="Pfam" id="PF00467"/>
    </source>
</evidence>
<dbReference type="InterPro" id="IPR014722">
    <property type="entry name" value="Rib_uL2_dom2"/>
</dbReference>
<dbReference type="Gene3D" id="2.30.30.30">
    <property type="match status" value="1"/>
</dbReference>
<proteinExistence type="inferred from homology"/>
<dbReference type="GO" id="GO:0042273">
    <property type="term" value="P:ribosomal large subunit biogenesis"/>
    <property type="evidence" value="ECO:0007669"/>
    <property type="project" value="TreeGrafter"/>
</dbReference>
<dbReference type="GO" id="GO:0003723">
    <property type="term" value="F:RNA binding"/>
    <property type="evidence" value="ECO:0007669"/>
    <property type="project" value="InterPro"/>
</dbReference>
<dbReference type="CDD" id="cd23702">
    <property type="entry name" value="eL14"/>
    <property type="match status" value="1"/>
</dbReference>
<keyword evidence="3" id="KW-0687">Ribonucleoprotein</keyword>
<evidence type="ECO:0000256" key="1">
    <source>
        <dbReference type="ARBA" id="ARBA00006592"/>
    </source>
</evidence>
<accession>A0A067QVN4</accession>
<dbReference type="InParanoid" id="A0A067QVN4"/>
<sequence>MPFKRFVETGRVAYVADGPYRGKLCAIVDVIDQTRALVDGPETGVPRGQVRLSQLHLTKYKINFPFTDHTKAVRKSWIKDKIDEKWAAGMWAQKIAAKRKRRSMTDFDRFKLRKARQIRNKVRTLTYYRLRKRALRDRAKKSTEKKKEEPKEKKEAKGKGESKEKKEVKEKKEPKQKKDVPKK</sequence>
<evidence type="ECO:0000256" key="4">
    <source>
        <dbReference type="ARBA" id="ARBA00035215"/>
    </source>
</evidence>
<reference evidence="9 10" key="1">
    <citation type="journal article" date="2014" name="Nat. Commun.">
        <title>Molecular traces of alternative social organization in a termite genome.</title>
        <authorList>
            <person name="Terrapon N."/>
            <person name="Li C."/>
            <person name="Robertson H.M."/>
            <person name="Ji L."/>
            <person name="Meng X."/>
            <person name="Booth W."/>
            <person name="Chen Z."/>
            <person name="Childers C.P."/>
            <person name="Glastad K.M."/>
            <person name="Gokhale K."/>
            <person name="Gowin J."/>
            <person name="Gronenberg W."/>
            <person name="Hermansen R.A."/>
            <person name="Hu H."/>
            <person name="Hunt B.G."/>
            <person name="Huylmans A.K."/>
            <person name="Khalil S.M."/>
            <person name="Mitchell R.D."/>
            <person name="Munoz-Torres M.C."/>
            <person name="Mustard J.A."/>
            <person name="Pan H."/>
            <person name="Reese J.T."/>
            <person name="Scharf M.E."/>
            <person name="Sun F."/>
            <person name="Vogel H."/>
            <person name="Xiao J."/>
            <person name="Yang W."/>
            <person name="Yang Z."/>
            <person name="Yang Z."/>
            <person name="Zhou J."/>
            <person name="Zhu J."/>
            <person name="Brent C.S."/>
            <person name="Elsik C.G."/>
            <person name="Goodisman M.A."/>
            <person name="Liberles D.A."/>
            <person name="Roe R.M."/>
            <person name="Vargo E.L."/>
            <person name="Vilcinskas A."/>
            <person name="Wang J."/>
            <person name="Bornberg-Bauer E."/>
            <person name="Korb J."/>
            <person name="Zhang G."/>
            <person name="Liebig J."/>
        </authorList>
    </citation>
    <scope>NUCLEOTIDE SEQUENCE [LARGE SCALE GENOMIC DNA]</scope>
    <source>
        <tissue evidence="9">Whole organism</tissue>
    </source>
</reference>
<comment type="similarity">
    <text evidence="1">Belongs to the eukaryotic ribosomal protein eL14 family.</text>
</comment>
<feature type="region of interest" description="Disordered" evidence="6">
    <location>
        <begin position="136"/>
        <end position="183"/>
    </location>
</feature>
<evidence type="ECO:0000313" key="9">
    <source>
        <dbReference type="EMBL" id="KDR14254.1"/>
    </source>
</evidence>
<evidence type="ECO:0000256" key="5">
    <source>
        <dbReference type="ARBA" id="ARBA00035318"/>
    </source>
</evidence>
<keyword evidence="2 9" id="KW-0689">Ribosomal protein</keyword>
<dbReference type="GO" id="GO:0003735">
    <property type="term" value="F:structural constituent of ribosome"/>
    <property type="evidence" value="ECO:0007669"/>
    <property type="project" value="InterPro"/>
</dbReference>
<dbReference type="InterPro" id="IPR008991">
    <property type="entry name" value="Translation_prot_SH3-like_sf"/>
</dbReference>
<organism evidence="9 10">
    <name type="scientific">Zootermopsis nevadensis</name>
    <name type="common">Dampwood termite</name>
    <dbReference type="NCBI Taxonomy" id="136037"/>
    <lineage>
        <taxon>Eukaryota</taxon>
        <taxon>Metazoa</taxon>
        <taxon>Ecdysozoa</taxon>
        <taxon>Arthropoda</taxon>
        <taxon>Hexapoda</taxon>
        <taxon>Insecta</taxon>
        <taxon>Pterygota</taxon>
        <taxon>Neoptera</taxon>
        <taxon>Polyneoptera</taxon>
        <taxon>Dictyoptera</taxon>
        <taxon>Blattodea</taxon>
        <taxon>Blattoidea</taxon>
        <taxon>Termitoidae</taxon>
        <taxon>Termopsidae</taxon>
        <taxon>Zootermopsis</taxon>
    </lineage>
</organism>
<dbReference type="OMA" id="KLCFVVD"/>
<name>A0A067QVN4_ZOONE</name>
<evidence type="ECO:0000313" key="10">
    <source>
        <dbReference type="Proteomes" id="UP000027135"/>
    </source>
</evidence>
<dbReference type="AlphaFoldDB" id="A0A067QVN4"/>
<dbReference type="eggNOG" id="KOG3421">
    <property type="taxonomic scope" value="Eukaryota"/>
</dbReference>
<dbReference type="STRING" id="136037.A0A067QVN4"/>
<dbReference type="Gene3D" id="6.10.250.2270">
    <property type="match status" value="1"/>
</dbReference>
<evidence type="ECO:0000259" key="8">
    <source>
        <dbReference type="Pfam" id="PF01929"/>
    </source>
</evidence>
<dbReference type="InterPro" id="IPR002784">
    <property type="entry name" value="Ribosomal_eL14_dom"/>
</dbReference>
<feature type="domain" description="KOW" evidence="7">
    <location>
        <begin position="10"/>
        <end position="39"/>
    </location>
</feature>
<dbReference type="EMBL" id="KK852891">
    <property type="protein sequence ID" value="KDR14254.1"/>
    <property type="molecule type" value="Genomic_DNA"/>
</dbReference>
<evidence type="ECO:0000256" key="3">
    <source>
        <dbReference type="ARBA" id="ARBA00023274"/>
    </source>
</evidence>
<feature type="domain" description="Large ribosomal subunit protein eL14" evidence="8">
    <location>
        <begin position="46"/>
        <end position="120"/>
    </location>
</feature>
<protein>
    <recommendedName>
        <fullName evidence="4">Large ribosomal subunit protein eL14</fullName>
    </recommendedName>
    <alternativeName>
        <fullName evidence="5">60S ribosomal protein L14</fullName>
    </alternativeName>
</protein>
<dbReference type="PANTHER" id="PTHR11127">
    <property type="entry name" value="60S RIBOSOMAL PROTEIN L14"/>
    <property type="match status" value="1"/>
</dbReference>
<keyword evidence="10" id="KW-1185">Reference proteome</keyword>
<dbReference type="Pfam" id="PF01929">
    <property type="entry name" value="Ribosomal_L14e"/>
    <property type="match status" value="1"/>
</dbReference>